<dbReference type="InterPro" id="IPR050807">
    <property type="entry name" value="TransReg_Diox_bact_type"/>
</dbReference>
<evidence type="ECO:0000256" key="1">
    <source>
        <dbReference type="ARBA" id="ARBA00023125"/>
    </source>
</evidence>
<keyword evidence="4" id="KW-1185">Reference proteome</keyword>
<accession>A0A7G9S810</accession>
<keyword evidence="1" id="KW-0238">DNA-binding</keyword>
<dbReference type="GO" id="GO:0003700">
    <property type="term" value="F:DNA-binding transcription factor activity"/>
    <property type="evidence" value="ECO:0007669"/>
    <property type="project" value="TreeGrafter"/>
</dbReference>
<feature type="domain" description="HTH cro/C1-type" evidence="2">
    <location>
        <begin position="16"/>
        <end position="70"/>
    </location>
</feature>
<dbReference type="GO" id="GO:0005829">
    <property type="term" value="C:cytosol"/>
    <property type="evidence" value="ECO:0007669"/>
    <property type="project" value="TreeGrafter"/>
</dbReference>
<dbReference type="PROSITE" id="PS50943">
    <property type="entry name" value="HTH_CROC1"/>
    <property type="match status" value="1"/>
</dbReference>
<gene>
    <name evidence="3" type="ORF">H9L06_08380</name>
</gene>
<dbReference type="Proteomes" id="UP000515934">
    <property type="component" value="Chromosome"/>
</dbReference>
<dbReference type="EMBL" id="CP060716">
    <property type="protein sequence ID" value="QNN63985.1"/>
    <property type="molecule type" value="Genomic_DNA"/>
</dbReference>
<name>A0A7G9S810_9MICO</name>
<dbReference type="SMART" id="SM00530">
    <property type="entry name" value="HTH_XRE"/>
    <property type="match status" value="1"/>
</dbReference>
<evidence type="ECO:0000259" key="2">
    <source>
        <dbReference type="PROSITE" id="PS50943"/>
    </source>
</evidence>
<dbReference type="Pfam" id="PF07883">
    <property type="entry name" value="Cupin_2"/>
    <property type="match status" value="1"/>
</dbReference>
<dbReference type="PANTHER" id="PTHR46797:SF1">
    <property type="entry name" value="METHYLPHOSPHONATE SYNTHASE"/>
    <property type="match status" value="1"/>
</dbReference>
<dbReference type="Pfam" id="PF01381">
    <property type="entry name" value="HTH_3"/>
    <property type="match status" value="1"/>
</dbReference>
<evidence type="ECO:0000313" key="3">
    <source>
        <dbReference type="EMBL" id="QNN63985.1"/>
    </source>
</evidence>
<dbReference type="InterPro" id="IPR001387">
    <property type="entry name" value="Cro/C1-type_HTH"/>
</dbReference>
<reference evidence="3 4" key="1">
    <citation type="submission" date="2020-08" db="EMBL/GenBank/DDBJ databases">
        <title>Genome sequence of Leucobacter denitrificans KACC 14055T.</title>
        <authorList>
            <person name="Hyun D.-W."/>
            <person name="Bae J.-W."/>
        </authorList>
    </citation>
    <scope>NUCLEOTIDE SEQUENCE [LARGE SCALE GENOMIC DNA]</scope>
    <source>
        <strain evidence="3 4">KACC 14055</strain>
    </source>
</reference>
<dbReference type="KEGG" id="ldn:H9L06_08380"/>
<proteinExistence type="predicted"/>
<dbReference type="CDD" id="cd00093">
    <property type="entry name" value="HTH_XRE"/>
    <property type="match status" value="1"/>
</dbReference>
<dbReference type="AlphaFoldDB" id="A0A7G9S810"/>
<dbReference type="InterPro" id="IPR010982">
    <property type="entry name" value="Lambda_DNA-bd_dom_sf"/>
</dbReference>
<evidence type="ECO:0000313" key="4">
    <source>
        <dbReference type="Proteomes" id="UP000515934"/>
    </source>
</evidence>
<dbReference type="InterPro" id="IPR014710">
    <property type="entry name" value="RmlC-like_jellyroll"/>
</dbReference>
<dbReference type="PANTHER" id="PTHR46797">
    <property type="entry name" value="HTH-TYPE TRANSCRIPTIONAL REGULATOR"/>
    <property type="match status" value="1"/>
</dbReference>
<dbReference type="CDD" id="cd02209">
    <property type="entry name" value="cupin_XRE_C"/>
    <property type="match status" value="1"/>
</dbReference>
<organism evidence="3 4">
    <name type="scientific">Leucobacter denitrificans</name>
    <dbReference type="NCBI Taxonomy" id="683042"/>
    <lineage>
        <taxon>Bacteria</taxon>
        <taxon>Bacillati</taxon>
        <taxon>Actinomycetota</taxon>
        <taxon>Actinomycetes</taxon>
        <taxon>Micrococcales</taxon>
        <taxon>Microbacteriaceae</taxon>
        <taxon>Leucobacter</taxon>
    </lineage>
</organism>
<protein>
    <submittedName>
        <fullName evidence="3">Cupin domain-containing protein</fullName>
    </submittedName>
</protein>
<dbReference type="Gene3D" id="1.10.260.40">
    <property type="entry name" value="lambda repressor-like DNA-binding domains"/>
    <property type="match status" value="1"/>
</dbReference>
<dbReference type="Gene3D" id="2.60.120.10">
    <property type="entry name" value="Jelly Rolls"/>
    <property type="match status" value="1"/>
</dbReference>
<dbReference type="GO" id="GO:0003677">
    <property type="term" value="F:DNA binding"/>
    <property type="evidence" value="ECO:0007669"/>
    <property type="project" value="UniProtKB-KW"/>
</dbReference>
<dbReference type="SUPFAM" id="SSF51182">
    <property type="entry name" value="RmlC-like cupins"/>
    <property type="match status" value="1"/>
</dbReference>
<dbReference type="SUPFAM" id="SSF47413">
    <property type="entry name" value="lambda repressor-like DNA-binding domains"/>
    <property type="match status" value="1"/>
</dbReference>
<sequence>MPTQVDDVPEHLGARVSELRKARGLSLRALANAAGVSSSFLSQLENGHTNASVSSLRKVAAALHLSPAQLLDSSEAHTAGVLRAHERPTLPLEGGEKFVLSLPPLRNLEVYAGVFAPGASTGQSHYVHGNSQEIFVVTQGSIVLELGDETYTLHKGDSIEHLSSVPHRAYNPFDETAEVMWINSPPTPEETTDL</sequence>
<dbReference type="InterPro" id="IPR011051">
    <property type="entry name" value="RmlC_Cupin_sf"/>
</dbReference>
<dbReference type="InterPro" id="IPR013096">
    <property type="entry name" value="Cupin_2"/>
</dbReference>